<protein>
    <submittedName>
        <fullName evidence="2">Putative Hexokinase</fullName>
    </submittedName>
</protein>
<dbReference type="EMBL" id="JH993981">
    <property type="protein sequence ID" value="ELQ75225.1"/>
    <property type="molecule type" value="Genomic_DNA"/>
</dbReference>
<dbReference type="InParanoid" id="L7JVA7"/>
<keyword evidence="3" id="KW-1185">Reference proteome</keyword>
<dbReference type="GO" id="GO:0016773">
    <property type="term" value="F:phosphotransferase activity, alcohol group as acceptor"/>
    <property type="evidence" value="ECO:0007669"/>
    <property type="project" value="InterPro"/>
</dbReference>
<evidence type="ECO:0000313" key="3">
    <source>
        <dbReference type="Proteomes" id="UP000011185"/>
    </source>
</evidence>
<organism evidence="2 3">
    <name type="scientific">Trachipleistophora hominis</name>
    <name type="common">Microsporidian parasite</name>
    <dbReference type="NCBI Taxonomy" id="72359"/>
    <lineage>
        <taxon>Eukaryota</taxon>
        <taxon>Fungi</taxon>
        <taxon>Fungi incertae sedis</taxon>
        <taxon>Microsporidia</taxon>
        <taxon>Pleistophoridae</taxon>
        <taxon>Trachipleistophora</taxon>
    </lineage>
</organism>
<reference evidence="2 3" key="1">
    <citation type="journal article" date="2012" name="PLoS Pathog.">
        <title>The genome of the obligate intracellular parasite Trachipleistophora hominis: new insights into microsporidian genome dynamics and reductive evolution.</title>
        <authorList>
            <person name="Heinz E."/>
            <person name="Williams T.A."/>
            <person name="Nakjang S."/>
            <person name="Noel C.J."/>
            <person name="Swan D.C."/>
            <person name="Goldberg A.V."/>
            <person name="Harris S.R."/>
            <person name="Weinmaier T."/>
            <person name="Markert S."/>
            <person name="Becher D."/>
            <person name="Bernhardt J."/>
            <person name="Dagan T."/>
            <person name="Hacker C."/>
            <person name="Lucocq J.M."/>
            <person name="Schweder T."/>
            <person name="Rattei T."/>
            <person name="Hall N."/>
            <person name="Hirt R.P."/>
            <person name="Embley T.M."/>
        </authorList>
    </citation>
    <scope>NUCLEOTIDE SEQUENCE [LARGE SCALE GENOMIC DNA]</scope>
</reference>
<dbReference type="AlphaFoldDB" id="L7JVA7"/>
<dbReference type="Pfam" id="PF00349">
    <property type="entry name" value="Hexokinase_1"/>
    <property type="match status" value="1"/>
</dbReference>
<dbReference type="HOGENOM" id="CLU_1312818_0_0_1"/>
<dbReference type="OrthoDB" id="419537at2759"/>
<dbReference type="GO" id="GO:0005975">
    <property type="term" value="P:carbohydrate metabolic process"/>
    <property type="evidence" value="ECO:0007669"/>
    <property type="project" value="InterPro"/>
</dbReference>
<proteinExistence type="predicted"/>
<dbReference type="Gene3D" id="3.30.420.40">
    <property type="match status" value="1"/>
</dbReference>
<keyword evidence="2" id="KW-0418">Kinase</keyword>
<evidence type="ECO:0000259" key="1">
    <source>
        <dbReference type="Pfam" id="PF00349"/>
    </source>
</evidence>
<feature type="non-terminal residue" evidence="2">
    <location>
        <position position="1"/>
    </location>
</feature>
<dbReference type="VEuPathDB" id="MicrosporidiaDB:THOM_1848"/>
<evidence type="ECO:0000313" key="2">
    <source>
        <dbReference type="EMBL" id="ELQ75225.1"/>
    </source>
</evidence>
<dbReference type="GO" id="GO:0016301">
    <property type="term" value="F:kinase activity"/>
    <property type="evidence" value="ECO:0007669"/>
    <property type="project" value="UniProtKB-KW"/>
</dbReference>
<gene>
    <name evidence="2" type="ORF">THOM_1848</name>
</gene>
<dbReference type="InterPro" id="IPR043129">
    <property type="entry name" value="ATPase_NBD"/>
</dbReference>
<sequence>VDPHIYIWMEENSNNSFYYSLSDMKNLKNSFRDTIIENRRVKNEKMLFPTHLYIHNVSSNNKSSRIDKKSHSSSNLLEHEKTFEPSCGGALIAKPVNLLCPSDREKKVLAIDLGGSFLKLCVYKLRNDEIVSHTQLKKYKISKDGSLSNVSMFDWIAAKTQDFLMGEFKEKTVCIDKSNLTLSRLIDDEFYEQYDSWNDNFLSNTTLCAK</sequence>
<dbReference type="InterPro" id="IPR022672">
    <property type="entry name" value="Hexokinase_N"/>
</dbReference>
<dbReference type="SUPFAM" id="SSF53067">
    <property type="entry name" value="Actin-like ATPase domain"/>
    <property type="match status" value="1"/>
</dbReference>
<accession>L7JVA7</accession>
<dbReference type="GO" id="GO:0005524">
    <property type="term" value="F:ATP binding"/>
    <property type="evidence" value="ECO:0007669"/>
    <property type="project" value="InterPro"/>
</dbReference>
<name>L7JVA7_TRAHO</name>
<dbReference type="Proteomes" id="UP000011185">
    <property type="component" value="Unassembled WGS sequence"/>
</dbReference>
<keyword evidence="2" id="KW-0808">Transferase</keyword>
<feature type="domain" description="Hexokinase N-terminal" evidence="1">
    <location>
        <begin position="100"/>
        <end position="171"/>
    </location>
</feature>